<evidence type="ECO:0000313" key="4">
    <source>
        <dbReference type="Proteomes" id="UP000235388"/>
    </source>
</evidence>
<evidence type="ECO:0000259" key="2">
    <source>
        <dbReference type="Pfam" id="PF20515"/>
    </source>
</evidence>
<sequence length="270" mass="31008">MTASSMFTSHQTINTIPSPQKFSPSRKLSTTTTSHCTKVSASLPPQASPPSCMAKWFPFANMLDTKKTGWERFAVHLLSRIDYVAPVNKNGSQREGTMWADGWRKASKDNQHFGRFCLVTSLRKQMKALKFNPDDQKARLLKTGEWILAKLRSFVPVVHDNYHKLLTINQYPSMNHTEYGKPYTSSDFALFLTFTMFDFHNTPHVDHDVNEWTLVGWIPIFHPENSDNPQNLADKGFNMIGGQFSFRDFQVYLDLNKTLGVTLYWDFLAK</sequence>
<feature type="domain" description="Tet-like 2OG-Fe(II) oxygenase" evidence="2">
    <location>
        <begin position="66"/>
        <end position="262"/>
    </location>
</feature>
<keyword evidence="4" id="KW-1185">Reference proteome</keyword>
<organism evidence="3 4">
    <name type="scientific">Puccinia coronata f. sp. avenae</name>
    <dbReference type="NCBI Taxonomy" id="200324"/>
    <lineage>
        <taxon>Eukaryota</taxon>
        <taxon>Fungi</taxon>
        <taxon>Dikarya</taxon>
        <taxon>Basidiomycota</taxon>
        <taxon>Pucciniomycotina</taxon>
        <taxon>Pucciniomycetes</taxon>
        <taxon>Pucciniales</taxon>
        <taxon>Pucciniaceae</taxon>
        <taxon>Puccinia</taxon>
    </lineage>
</organism>
<protein>
    <recommendedName>
        <fullName evidence="2">Tet-like 2OG-Fe(II) oxygenase domain-containing protein</fullName>
    </recommendedName>
</protein>
<evidence type="ECO:0000256" key="1">
    <source>
        <dbReference type="SAM" id="MobiDB-lite"/>
    </source>
</evidence>
<dbReference type="Pfam" id="PF20515">
    <property type="entry name" value="2OG-FeII_Oxy_6"/>
    <property type="match status" value="1"/>
</dbReference>
<reference evidence="3 4" key="1">
    <citation type="submission" date="2017-11" db="EMBL/GenBank/DDBJ databases">
        <title>De novo assembly and phasing of dikaryotic genomes from two isolates of Puccinia coronata f. sp. avenae, the causal agent of oat crown rust.</title>
        <authorList>
            <person name="Miller M.E."/>
            <person name="Zhang Y."/>
            <person name="Omidvar V."/>
            <person name="Sperschneider J."/>
            <person name="Schwessinger B."/>
            <person name="Raley C."/>
            <person name="Palmer J.M."/>
            <person name="Garnica D."/>
            <person name="Upadhyaya N."/>
            <person name="Rathjen J."/>
            <person name="Taylor J.M."/>
            <person name="Park R.F."/>
            <person name="Dodds P.N."/>
            <person name="Hirsch C.D."/>
            <person name="Kianian S.F."/>
            <person name="Figueroa M."/>
        </authorList>
    </citation>
    <scope>NUCLEOTIDE SEQUENCE [LARGE SCALE GENOMIC DNA]</scope>
    <source>
        <strain evidence="3">12NC29</strain>
    </source>
</reference>
<name>A0A2N5TY43_9BASI</name>
<dbReference type="EMBL" id="PGCJ01000380">
    <property type="protein sequence ID" value="PLW30378.1"/>
    <property type="molecule type" value="Genomic_DNA"/>
</dbReference>
<comment type="caution">
    <text evidence="3">The sequence shown here is derived from an EMBL/GenBank/DDBJ whole genome shotgun (WGS) entry which is preliminary data.</text>
</comment>
<dbReference type="STRING" id="200324.A0A2N5TY43"/>
<evidence type="ECO:0000313" key="3">
    <source>
        <dbReference type="EMBL" id="PLW30378.1"/>
    </source>
</evidence>
<dbReference type="Proteomes" id="UP000235388">
    <property type="component" value="Unassembled WGS sequence"/>
</dbReference>
<gene>
    <name evidence="3" type="ORF">PCANC_24153</name>
</gene>
<accession>A0A2N5TY43</accession>
<dbReference type="InterPro" id="IPR046798">
    <property type="entry name" value="2OG-FeII_Oxy_6"/>
</dbReference>
<feature type="region of interest" description="Disordered" evidence="1">
    <location>
        <begin position="1"/>
        <end position="30"/>
    </location>
</feature>
<dbReference type="OrthoDB" id="2505591at2759"/>
<proteinExistence type="predicted"/>
<dbReference type="AlphaFoldDB" id="A0A2N5TY43"/>